<keyword evidence="7" id="KW-1185">Reference proteome</keyword>
<dbReference type="InterPro" id="IPR036070">
    <property type="entry name" value="Nop_dom_sf"/>
</dbReference>
<feature type="non-terminal residue" evidence="6">
    <location>
        <position position="1"/>
    </location>
</feature>
<gene>
    <name evidence="6" type="primary">Nop58</name>
    <name evidence="6" type="ORF">GTO93_0003106</name>
</gene>
<dbReference type="PANTHER" id="PTHR10894:SF1">
    <property type="entry name" value="NUCLEOLAR PROTEIN 58"/>
    <property type="match status" value="1"/>
</dbReference>
<dbReference type="SUPFAM" id="SSF89124">
    <property type="entry name" value="Nop domain"/>
    <property type="match status" value="1"/>
</dbReference>
<evidence type="ECO:0000259" key="5">
    <source>
        <dbReference type="PROSITE" id="PS51358"/>
    </source>
</evidence>
<evidence type="ECO:0000256" key="4">
    <source>
        <dbReference type="SAM" id="MobiDB-lite"/>
    </source>
</evidence>
<comment type="subcellular location">
    <subcellularLocation>
        <location evidence="1">Nucleus</location>
        <location evidence="1">Nucleolus</location>
    </subcellularLocation>
</comment>
<dbReference type="InterPro" id="IPR045056">
    <property type="entry name" value="Nop56/Nop58"/>
</dbReference>
<evidence type="ECO:0000256" key="2">
    <source>
        <dbReference type="ARBA" id="ARBA00022517"/>
    </source>
</evidence>
<dbReference type="Pfam" id="PF01798">
    <property type="entry name" value="Nop"/>
    <property type="match status" value="1"/>
</dbReference>
<feature type="compositionally biased region" description="Basic residues" evidence="4">
    <location>
        <begin position="238"/>
        <end position="251"/>
    </location>
</feature>
<sequence>MQSNLFFNMPSLFRISFDFHFGLSLAGSLLNLAKHPASTVQILGAEKALFRALKTKRDTPKYGLIYHASLVGQTTPKNKGKISRMLAAKASLAIRYDALGEDTNTELGIESRAKLEVRLRNLEEKGIRRISGTGKAVAKTEKYLHKSEVKTYDPSGDSTLPSVSKKRKLEEEEEPTEVKVKKMKKEHVPEEAVEEEAAVAAEEPPKKKKKKEKKHEPAEEEPAAVEEEEPAAVEPSEKKKKKKKKKAKEDE</sequence>
<dbReference type="InterPro" id="IPR002687">
    <property type="entry name" value="Nop_dom"/>
</dbReference>
<accession>A0ABS2YSN2</accession>
<evidence type="ECO:0000256" key="1">
    <source>
        <dbReference type="ARBA" id="ARBA00004604"/>
    </source>
</evidence>
<dbReference type="PANTHER" id="PTHR10894">
    <property type="entry name" value="NUCLEOLAR PROTEIN 5 NUCLEOLAR PROTEIN NOP5 NOP58"/>
    <property type="match status" value="1"/>
</dbReference>
<dbReference type="InterPro" id="IPR042239">
    <property type="entry name" value="Nop_C"/>
</dbReference>
<protein>
    <submittedName>
        <fullName evidence="6">NOP58 protein</fullName>
    </submittedName>
</protein>
<feature type="compositionally biased region" description="Acidic residues" evidence="4">
    <location>
        <begin position="218"/>
        <end position="231"/>
    </location>
</feature>
<evidence type="ECO:0000256" key="3">
    <source>
        <dbReference type="ARBA" id="ARBA00023242"/>
    </source>
</evidence>
<keyword evidence="3" id="KW-0539">Nucleus</keyword>
<reference evidence="6" key="1">
    <citation type="journal article" date="2021" name="Cell">
        <title>Tracing the genetic footprints of vertebrate landing in non-teleost ray-finned fishes.</title>
        <authorList>
            <person name="Bi X."/>
            <person name="Wang K."/>
            <person name="Yang L."/>
            <person name="Pan H."/>
            <person name="Jiang H."/>
            <person name="Wei Q."/>
            <person name="Fang M."/>
            <person name="Yu H."/>
            <person name="Zhu C."/>
            <person name="Cai Y."/>
            <person name="He Y."/>
            <person name="Gan X."/>
            <person name="Zeng H."/>
            <person name="Yu D."/>
            <person name="Zhu Y."/>
            <person name="Jiang H."/>
            <person name="Qiu Q."/>
            <person name="Yang H."/>
            <person name="Zhang Y.E."/>
            <person name="Wang W."/>
            <person name="Zhu M."/>
            <person name="He S."/>
            <person name="Zhang G."/>
        </authorList>
    </citation>
    <scope>NUCLEOTIDE SEQUENCE</scope>
    <source>
        <strain evidence="6">Pddl_001</strain>
    </source>
</reference>
<dbReference type="Gene3D" id="1.10.246.90">
    <property type="entry name" value="Nop domain"/>
    <property type="match status" value="1"/>
</dbReference>
<evidence type="ECO:0000313" key="7">
    <source>
        <dbReference type="Proteomes" id="UP001166093"/>
    </source>
</evidence>
<keyword evidence="2" id="KW-0690">Ribosome biogenesis</keyword>
<feature type="compositionally biased region" description="Basic and acidic residues" evidence="4">
    <location>
        <begin position="176"/>
        <end position="190"/>
    </location>
</feature>
<dbReference type="PROSITE" id="PS51358">
    <property type="entry name" value="NOP"/>
    <property type="match status" value="1"/>
</dbReference>
<comment type="caution">
    <text evidence="6">The sequence shown here is derived from an EMBL/GenBank/DDBJ whole genome shotgun (WGS) entry which is preliminary data.</text>
</comment>
<evidence type="ECO:0000313" key="6">
    <source>
        <dbReference type="EMBL" id="MBN3288913.1"/>
    </source>
</evidence>
<name>A0ABS2YSN2_POLSP</name>
<organism evidence="6 7">
    <name type="scientific">Polyodon spathula</name>
    <name type="common">North American paddlefish</name>
    <name type="synonym">Squalus spathula</name>
    <dbReference type="NCBI Taxonomy" id="7913"/>
    <lineage>
        <taxon>Eukaryota</taxon>
        <taxon>Metazoa</taxon>
        <taxon>Chordata</taxon>
        <taxon>Craniata</taxon>
        <taxon>Vertebrata</taxon>
        <taxon>Euteleostomi</taxon>
        <taxon>Actinopterygii</taxon>
        <taxon>Chondrostei</taxon>
        <taxon>Acipenseriformes</taxon>
        <taxon>Polyodontidae</taxon>
        <taxon>Polyodon</taxon>
    </lineage>
</organism>
<feature type="domain" description="Nop" evidence="5">
    <location>
        <begin position="5"/>
        <end position="124"/>
    </location>
</feature>
<proteinExistence type="predicted"/>
<feature type="non-terminal residue" evidence="6">
    <location>
        <position position="251"/>
    </location>
</feature>
<dbReference type="EMBL" id="JAAWVQ010180023">
    <property type="protein sequence ID" value="MBN3288913.1"/>
    <property type="molecule type" value="Genomic_DNA"/>
</dbReference>
<feature type="region of interest" description="Disordered" evidence="4">
    <location>
        <begin position="148"/>
        <end position="251"/>
    </location>
</feature>
<dbReference type="Proteomes" id="UP001166093">
    <property type="component" value="Unassembled WGS sequence"/>
</dbReference>